<protein>
    <recommendedName>
        <fullName evidence="3">Reverse transcriptase Ty1/copia-type domain-containing protein</fullName>
    </recommendedName>
</protein>
<dbReference type="eggNOG" id="KOG0017">
    <property type="taxonomic scope" value="Eukaryota"/>
</dbReference>
<comment type="caution">
    <text evidence="1">The sequence shown here is derived from an EMBL/GenBank/DDBJ whole genome shotgun (WGS) entry which is preliminary data.</text>
</comment>
<dbReference type="PhylomeDB" id="M1VY74"/>
<evidence type="ECO:0000313" key="2">
    <source>
        <dbReference type="Proteomes" id="UP000016801"/>
    </source>
</evidence>
<proteinExistence type="predicted"/>
<evidence type="ECO:0008006" key="3">
    <source>
        <dbReference type="Google" id="ProtNLM"/>
    </source>
</evidence>
<dbReference type="InterPro" id="IPR036397">
    <property type="entry name" value="RNaseH_sf"/>
</dbReference>
<dbReference type="STRING" id="1111077.M1VY74"/>
<dbReference type="Gene3D" id="3.30.420.10">
    <property type="entry name" value="Ribonuclease H-like superfamily/Ribonuclease H"/>
    <property type="match status" value="1"/>
</dbReference>
<dbReference type="HOGENOM" id="CLU_002055_1_1_1"/>
<dbReference type="AlphaFoldDB" id="M1VY74"/>
<reference evidence="1 2" key="1">
    <citation type="journal article" date="2013" name="PLoS Genet.">
        <title>Plant-symbiotic fungi as chemical engineers: Multi-genome analysis of the Clavicipitaceae reveals dynamics of alkaloid loci.</title>
        <authorList>
            <person name="Schardl C.L."/>
            <person name="Young C.A."/>
            <person name="Hesse U."/>
            <person name="Amyotte S.G."/>
            <person name="Andreeva K."/>
            <person name="Calie P.J."/>
            <person name="Fleetwood D.J."/>
            <person name="Haws D.C."/>
            <person name="Moore N."/>
            <person name="Oeser B."/>
            <person name="Panaccione D.G."/>
            <person name="Schweri K.K."/>
            <person name="Voisey C.R."/>
            <person name="Farman M.L."/>
            <person name="Jaromczyk J.W."/>
            <person name="Roe B.A."/>
            <person name="O'Sullivan D.M."/>
            <person name="Scott B."/>
            <person name="Tudzynski P."/>
            <person name="An Z."/>
            <person name="Arnaoudova E.G."/>
            <person name="Bullock C.T."/>
            <person name="Charlton N.D."/>
            <person name="Chen L."/>
            <person name="Cox M."/>
            <person name="Dinkins R.D."/>
            <person name="Florea S."/>
            <person name="Glenn A.E."/>
            <person name="Gordon A."/>
            <person name="Gueldener U."/>
            <person name="Harris D.R."/>
            <person name="Hollin W."/>
            <person name="Jaromczyk J."/>
            <person name="Johnson R.D."/>
            <person name="Khan A.K."/>
            <person name="Leistner E."/>
            <person name="Leuchtmann A."/>
            <person name="Li C."/>
            <person name="Liu J."/>
            <person name="Liu J."/>
            <person name="Liu M."/>
            <person name="Mace W."/>
            <person name="Machado C."/>
            <person name="Nagabhyru P."/>
            <person name="Pan J."/>
            <person name="Schmid J."/>
            <person name="Sugawara K."/>
            <person name="Steiner U."/>
            <person name="Takach J.E."/>
            <person name="Tanaka E."/>
            <person name="Webb J.S."/>
            <person name="Wilson E.V."/>
            <person name="Wiseman J.L."/>
            <person name="Yoshida R."/>
            <person name="Zeng Z."/>
        </authorList>
    </citation>
    <scope>NUCLEOTIDE SEQUENCE [LARGE SCALE GENOMIC DNA]</scope>
    <source>
        <strain evidence="1 2">20.1</strain>
    </source>
</reference>
<dbReference type="GO" id="GO:0003676">
    <property type="term" value="F:nucleic acid binding"/>
    <property type="evidence" value="ECO:0007669"/>
    <property type="project" value="InterPro"/>
</dbReference>
<dbReference type="Proteomes" id="UP000016801">
    <property type="component" value="Unassembled WGS sequence"/>
</dbReference>
<sequence length="373" mass="42243">MRVIRPLYGIPESGLHWFATYFRHHREKLRMTTSTYDPCLLLTEKGSDCFGIIGMQTDDTLGLSDRAFSEREETELRNADFDAKPKQILSTESPLIFNGCIIVKNDDDTITVKQKEQGKKLALIDVKDEETRKQKYVGHRARGAYIATICQPEASYDLSVAAQAQDPEPSDIIRLNRRLKWQIENVDRGLRYIPLDLGKAALYVFVDGSFANNKDLSSQLGYVVILGNETKHEATFRLRGNIITYSSTKSKRVTRSALASELYGMVQGADIAYAISTTLEAITGQLGIPNIPTTMCTDSFSLYECLVKLGTTKEKRLMIDIMALRQSYERRELYEIRWINGQDNVADAMTKDSPNKSLERFVEGNEVTVRIRP</sequence>
<organism evidence="1 2">
    <name type="scientific">Claviceps purpurea (strain 20.1)</name>
    <name type="common">Ergot fungus</name>
    <name type="synonym">Sphacelia segetum</name>
    <dbReference type="NCBI Taxonomy" id="1111077"/>
    <lineage>
        <taxon>Eukaryota</taxon>
        <taxon>Fungi</taxon>
        <taxon>Dikarya</taxon>
        <taxon>Ascomycota</taxon>
        <taxon>Pezizomycotina</taxon>
        <taxon>Sordariomycetes</taxon>
        <taxon>Hypocreomycetidae</taxon>
        <taxon>Hypocreales</taxon>
        <taxon>Clavicipitaceae</taxon>
        <taxon>Claviceps</taxon>
    </lineage>
</organism>
<dbReference type="VEuPathDB" id="FungiDB:CPUR_07750"/>
<accession>M1VY74</accession>
<gene>
    <name evidence="1" type="ORF">CPUR_07750</name>
</gene>
<dbReference type="OrthoDB" id="5150797at2759"/>
<dbReference type="EMBL" id="CAGA01000067">
    <property type="protein sequence ID" value="CCE33822.1"/>
    <property type="molecule type" value="Genomic_DNA"/>
</dbReference>
<evidence type="ECO:0000313" key="1">
    <source>
        <dbReference type="EMBL" id="CCE33822.1"/>
    </source>
</evidence>
<name>M1VY74_CLAP2</name>
<keyword evidence="2" id="KW-1185">Reference proteome</keyword>